<gene>
    <name evidence="2" type="primary">VPS1_4</name>
    <name evidence="2" type="ORF">VKT23_020204</name>
</gene>
<proteinExistence type="predicted"/>
<evidence type="ECO:0000313" key="3">
    <source>
        <dbReference type="Proteomes" id="UP001498398"/>
    </source>
</evidence>
<feature type="region of interest" description="Disordered" evidence="1">
    <location>
        <begin position="89"/>
        <end position="118"/>
    </location>
</feature>
<keyword evidence="3" id="KW-1185">Reference proteome</keyword>
<reference evidence="2 3" key="1">
    <citation type="submission" date="2024-01" db="EMBL/GenBank/DDBJ databases">
        <title>A draft genome for the cacao thread blight pathogen Marasmiellus scandens.</title>
        <authorList>
            <person name="Baruah I.K."/>
            <person name="Leung J."/>
            <person name="Bukari Y."/>
            <person name="Amoako-Attah I."/>
            <person name="Meinhardt L.W."/>
            <person name="Bailey B.A."/>
            <person name="Cohen S.P."/>
        </authorList>
    </citation>
    <scope>NUCLEOTIDE SEQUENCE [LARGE SCALE GENOMIC DNA]</scope>
    <source>
        <strain evidence="2 3">GH-19</strain>
    </source>
</reference>
<dbReference type="EC" id="3.6.5.5" evidence="2"/>
<feature type="compositionally biased region" description="Low complexity" evidence="1">
    <location>
        <begin position="102"/>
        <end position="111"/>
    </location>
</feature>
<evidence type="ECO:0000313" key="2">
    <source>
        <dbReference type="EMBL" id="KAK7434434.1"/>
    </source>
</evidence>
<sequence length="118" mass="12616">MSPTTKLVSDMVAMQACYVNTTHPDFINGHKAMSIVQDRLNANKPPLPASDPKSGKLAPGVINNNKDLDVEAKKEEPSFFESFFSSAKNGRTIKKTGPGGTPAPVTEAPPAVIKPNLR</sequence>
<dbReference type="GO" id="GO:0016787">
    <property type="term" value="F:hydrolase activity"/>
    <property type="evidence" value="ECO:0007669"/>
    <property type="project" value="UniProtKB-KW"/>
</dbReference>
<protein>
    <submittedName>
        <fullName evidence="2">Vacuolar protein sorting-associated protein 1</fullName>
        <ecNumber evidence="2">3.6.5.5</ecNumber>
    </submittedName>
</protein>
<dbReference type="Proteomes" id="UP001498398">
    <property type="component" value="Unassembled WGS sequence"/>
</dbReference>
<dbReference type="EMBL" id="JBANRG010000124">
    <property type="protein sequence ID" value="KAK7434434.1"/>
    <property type="molecule type" value="Genomic_DNA"/>
</dbReference>
<accession>A0ABR1INF0</accession>
<organism evidence="2 3">
    <name type="scientific">Marasmiellus scandens</name>
    <dbReference type="NCBI Taxonomy" id="2682957"/>
    <lineage>
        <taxon>Eukaryota</taxon>
        <taxon>Fungi</taxon>
        <taxon>Dikarya</taxon>
        <taxon>Basidiomycota</taxon>
        <taxon>Agaricomycotina</taxon>
        <taxon>Agaricomycetes</taxon>
        <taxon>Agaricomycetidae</taxon>
        <taxon>Agaricales</taxon>
        <taxon>Marasmiineae</taxon>
        <taxon>Omphalotaceae</taxon>
        <taxon>Marasmiellus</taxon>
    </lineage>
</organism>
<comment type="caution">
    <text evidence="2">The sequence shown here is derived from an EMBL/GenBank/DDBJ whole genome shotgun (WGS) entry which is preliminary data.</text>
</comment>
<feature type="region of interest" description="Disordered" evidence="1">
    <location>
        <begin position="41"/>
        <end position="62"/>
    </location>
</feature>
<keyword evidence="2" id="KW-0378">Hydrolase</keyword>
<name>A0ABR1INF0_9AGAR</name>
<evidence type="ECO:0000256" key="1">
    <source>
        <dbReference type="SAM" id="MobiDB-lite"/>
    </source>
</evidence>